<keyword evidence="1" id="KW-0328">Glycosyltransferase</keyword>
<accession>A0A2G8T2A6</accession>
<dbReference type="InterPro" id="IPR004629">
    <property type="entry name" value="WecG_TagA_CpsF"/>
</dbReference>
<dbReference type="EMBL" id="PDOB01000010">
    <property type="protein sequence ID" value="PIL40176.1"/>
    <property type="molecule type" value="Genomic_DNA"/>
</dbReference>
<dbReference type="OrthoDB" id="9808602at2"/>
<evidence type="ECO:0000256" key="1">
    <source>
        <dbReference type="ARBA" id="ARBA00022676"/>
    </source>
</evidence>
<keyword evidence="4" id="KW-1185">Reference proteome</keyword>
<dbReference type="AlphaFoldDB" id="A0A2G8T2A6"/>
<dbReference type="PANTHER" id="PTHR34136:SF1">
    <property type="entry name" value="UDP-N-ACETYL-D-MANNOSAMINURONIC ACID TRANSFERASE"/>
    <property type="match status" value="1"/>
</dbReference>
<keyword evidence="2 3" id="KW-0808">Transferase</keyword>
<proteinExistence type="predicted"/>
<sequence length="266" mass="29611">MKKPSLKYKENVSLRRGHSVLGTWVDALFWDDAIGHILSWGAVRESRYVCICNVHSVVTATHDAELRSALGGADLSMSDGAPIAWALRRLGFPAQERIAGPDLMWRYLRQAERIGQKIFLYGSTHDTLSSLRTAIAHAFPLLDVRGMLSPPFRSASPAEDEAEVAAINASGANVVFVGLGCPKQEKWMAAHRGKIDAVMIGVGAAFDFHSGMKSRAPLWWQRHGLEWLYRLGSEPRRLLRRYLVTNTLFVVGFARQLIAAKVFDQK</sequence>
<evidence type="ECO:0000313" key="3">
    <source>
        <dbReference type="EMBL" id="PIL40176.1"/>
    </source>
</evidence>
<protein>
    <submittedName>
        <fullName evidence="3">Glycosyltransferase</fullName>
    </submittedName>
</protein>
<dbReference type="GO" id="GO:0016758">
    <property type="term" value="F:hexosyltransferase activity"/>
    <property type="evidence" value="ECO:0007669"/>
    <property type="project" value="TreeGrafter"/>
</dbReference>
<dbReference type="CDD" id="cd06533">
    <property type="entry name" value="Glyco_transf_WecG_TagA"/>
    <property type="match status" value="1"/>
</dbReference>
<reference evidence="3 4" key="1">
    <citation type="submission" date="2017-10" db="EMBL/GenBank/DDBJ databases">
        <title>Massilia psychrophilum sp. nov., a novel purple-pigmented bacterium isolated from Tianshan glacier, Xinjiang Municipality, China.</title>
        <authorList>
            <person name="Wang H."/>
        </authorList>
    </citation>
    <scope>NUCLEOTIDE SEQUENCE [LARGE SCALE GENOMIC DNA]</scope>
    <source>
        <strain evidence="3 4">JCM 30813</strain>
    </source>
</reference>
<evidence type="ECO:0000256" key="2">
    <source>
        <dbReference type="ARBA" id="ARBA00022679"/>
    </source>
</evidence>
<evidence type="ECO:0000313" key="4">
    <source>
        <dbReference type="Proteomes" id="UP000228593"/>
    </source>
</evidence>
<comment type="caution">
    <text evidence="3">The sequence shown here is derived from an EMBL/GenBank/DDBJ whole genome shotgun (WGS) entry which is preliminary data.</text>
</comment>
<dbReference type="Proteomes" id="UP000228593">
    <property type="component" value="Unassembled WGS sequence"/>
</dbReference>
<organism evidence="3 4">
    <name type="scientific">Massilia psychrophila</name>
    <dbReference type="NCBI Taxonomy" id="1603353"/>
    <lineage>
        <taxon>Bacteria</taxon>
        <taxon>Pseudomonadati</taxon>
        <taxon>Pseudomonadota</taxon>
        <taxon>Betaproteobacteria</taxon>
        <taxon>Burkholderiales</taxon>
        <taxon>Oxalobacteraceae</taxon>
        <taxon>Telluria group</taxon>
        <taxon>Massilia</taxon>
    </lineage>
</organism>
<dbReference type="NCBIfam" id="TIGR00696">
    <property type="entry name" value="wecG_tagA_cpsF"/>
    <property type="match status" value="1"/>
</dbReference>
<gene>
    <name evidence="3" type="ORF">CR103_08240</name>
</gene>
<dbReference type="Pfam" id="PF03808">
    <property type="entry name" value="Glyco_tran_WecG"/>
    <property type="match status" value="1"/>
</dbReference>
<dbReference type="PANTHER" id="PTHR34136">
    <property type="match status" value="1"/>
</dbReference>
<dbReference type="RefSeq" id="WP_099915518.1">
    <property type="nucleotide sequence ID" value="NZ_BMHS01000011.1"/>
</dbReference>
<name>A0A2G8T2A6_9BURK</name>